<dbReference type="OrthoDB" id="103748at2759"/>
<organism evidence="2 3">
    <name type="scientific">Chlamydomonas incerta</name>
    <dbReference type="NCBI Taxonomy" id="51695"/>
    <lineage>
        <taxon>Eukaryota</taxon>
        <taxon>Viridiplantae</taxon>
        <taxon>Chlorophyta</taxon>
        <taxon>core chlorophytes</taxon>
        <taxon>Chlorophyceae</taxon>
        <taxon>CS clade</taxon>
        <taxon>Chlamydomonadales</taxon>
        <taxon>Chlamydomonadaceae</taxon>
        <taxon>Chlamydomonas</taxon>
    </lineage>
</organism>
<reference evidence="2" key="1">
    <citation type="journal article" date="2020" name="bioRxiv">
        <title>Comparative genomics of Chlamydomonas.</title>
        <authorList>
            <person name="Craig R.J."/>
            <person name="Hasan A.R."/>
            <person name="Ness R.W."/>
            <person name="Keightley P.D."/>
        </authorList>
    </citation>
    <scope>NUCLEOTIDE SEQUENCE</scope>
    <source>
        <strain evidence="2">SAG 7.73</strain>
    </source>
</reference>
<proteinExistence type="predicted"/>
<dbReference type="InterPro" id="IPR045455">
    <property type="entry name" value="NrS-1_pol-like_helicase"/>
</dbReference>
<dbReference type="AlphaFoldDB" id="A0A835W670"/>
<dbReference type="SUPFAM" id="SSF52540">
    <property type="entry name" value="P-loop containing nucleoside triphosphate hydrolases"/>
    <property type="match status" value="1"/>
</dbReference>
<comment type="caution">
    <text evidence="2">The sequence shown here is derived from an EMBL/GenBank/DDBJ whole genome shotgun (WGS) entry which is preliminary data.</text>
</comment>
<protein>
    <recommendedName>
        <fullName evidence="1">NrS-1 polymerase-like helicase domain-containing protein</fullName>
    </recommendedName>
</protein>
<name>A0A835W670_CHLIN</name>
<feature type="domain" description="NrS-1 polymerase-like helicase" evidence="1">
    <location>
        <begin position="106"/>
        <end position="214"/>
    </location>
</feature>
<dbReference type="Gene3D" id="3.40.50.300">
    <property type="entry name" value="P-loop containing nucleotide triphosphate hydrolases"/>
    <property type="match status" value="1"/>
</dbReference>
<evidence type="ECO:0000313" key="2">
    <source>
        <dbReference type="EMBL" id="KAG2438823.1"/>
    </source>
</evidence>
<gene>
    <name evidence="2" type="ORF">HXX76_005364</name>
</gene>
<dbReference type="EMBL" id="JAEHOC010000009">
    <property type="protein sequence ID" value="KAG2438823.1"/>
    <property type="molecule type" value="Genomic_DNA"/>
</dbReference>
<sequence>MHPNGQRFSLALITLKFHKYYKRGEVEDPTRFNLAFMSVPCSKWGYDDFTAEETQSTEYMRFEEVILNTIREQVCDGDETAYTYLMNWLVHNVQCMGEKMGTMVWLVGEQGTGKGWVFWTMGQLLGKAYVRLSSLDQLTAKFNAHLVGRALVLVDEACFNGSNAQADLIKNAVTEREILMESKFKDAEVIASTFNLCTTSNHHQPVKVENQDRRHALFKTSSLTNRGPEYWVPWWEASSDPVMLRFLYRHLMNRDVWLWNPRAIPNTHLRAAAQRANRPFIAWFLEEAVVEGWALRWQLQEEESVQVLRRSLYEAYNNFLDKQRERFAMPEAERPKSQA</sequence>
<evidence type="ECO:0000313" key="3">
    <source>
        <dbReference type="Proteomes" id="UP000650467"/>
    </source>
</evidence>
<dbReference type="Proteomes" id="UP000650467">
    <property type="component" value="Unassembled WGS sequence"/>
</dbReference>
<accession>A0A835W670</accession>
<dbReference type="Pfam" id="PF19263">
    <property type="entry name" value="DUF5906"/>
    <property type="match status" value="1"/>
</dbReference>
<keyword evidence="3" id="KW-1185">Reference proteome</keyword>
<evidence type="ECO:0000259" key="1">
    <source>
        <dbReference type="Pfam" id="PF19263"/>
    </source>
</evidence>
<dbReference type="InterPro" id="IPR027417">
    <property type="entry name" value="P-loop_NTPase"/>
</dbReference>